<organism evidence="9 10">
    <name type="scientific">Gordonia oryzae</name>
    <dbReference type="NCBI Taxonomy" id="2487349"/>
    <lineage>
        <taxon>Bacteria</taxon>
        <taxon>Bacillati</taxon>
        <taxon>Actinomycetota</taxon>
        <taxon>Actinomycetes</taxon>
        <taxon>Mycobacteriales</taxon>
        <taxon>Gordoniaceae</taxon>
        <taxon>Gordonia</taxon>
    </lineage>
</organism>
<protein>
    <recommendedName>
        <fullName evidence="8">Cutinase</fullName>
        <ecNumber evidence="8">3.1.1.-</ecNumber>
    </recommendedName>
</protein>
<dbReference type="OrthoDB" id="3690529at2"/>
<sequence>MKRPLLILFGFTVLAAGLLASPTPRAAAASPCADVEVVFARGTAETAPPVGITGLSFEQALRNQLPGKSVNVYGVNYPAGSNFDNRIAFVEGVVKGINDTQRRVKYLAAQCPGSHIVVGGYSQGAVVASYALSNKIQLDPRYRQYQDRVPQPLADNAASHVTAAILFAPPSANWIKQVGAPPMNVGPLYVGKTKRYCIPGDVVCDGAPVGQPNGLHVLYAVNGMTVDAAQYVKARL</sequence>
<dbReference type="SUPFAM" id="SSF53474">
    <property type="entry name" value="alpha/beta-Hydrolases"/>
    <property type="match status" value="1"/>
</dbReference>
<keyword evidence="5 8" id="KW-0732">Signal</keyword>
<evidence type="ECO:0000256" key="7">
    <source>
        <dbReference type="ARBA" id="ARBA00023157"/>
    </source>
</evidence>
<dbReference type="SMART" id="SM01110">
    <property type="entry name" value="Cutinase"/>
    <property type="match status" value="1"/>
</dbReference>
<feature type="chain" id="PRO_5039742751" description="Cutinase" evidence="8">
    <location>
        <begin position="27"/>
        <end position="236"/>
    </location>
</feature>
<dbReference type="InterPro" id="IPR029058">
    <property type="entry name" value="AB_hydrolase_fold"/>
</dbReference>
<dbReference type="Gene3D" id="3.40.50.1820">
    <property type="entry name" value="alpha/beta hydrolase"/>
    <property type="match status" value="1"/>
</dbReference>
<dbReference type="PANTHER" id="PTHR33630:SF9">
    <property type="entry name" value="CUTINASE 4"/>
    <property type="match status" value="1"/>
</dbReference>
<dbReference type="EC" id="3.1.1.-" evidence="8"/>
<accession>A0A3N4GVK7</accession>
<keyword evidence="7" id="KW-1015">Disulfide bond</keyword>
<keyword evidence="6 8" id="KW-0378">Hydrolase</keyword>
<evidence type="ECO:0000313" key="9">
    <source>
        <dbReference type="EMBL" id="RPA64928.1"/>
    </source>
</evidence>
<dbReference type="InterPro" id="IPR000675">
    <property type="entry name" value="Cutinase/axe"/>
</dbReference>
<comment type="caution">
    <text evidence="9">The sequence shown here is derived from an EMBL/GenBank/DDBJ whole genome shotgun (WGS) entry which is preliminary data.</text>
</comment>
<dbReference type="GO" id="GO:0052689">
    <property type="term" value="F:carboxylic ester hydrolase activity"/>
    <property type="evidence" value="ECO:0007669"/>
    <property type="project" value="UniProtKB-KW"/>
</dbReference>
<evidence type="ECO:0000256" key="4">
    <source>
        <dbReference type="ARBA" id="ARBA00022525"/>
    </source>
</evidence>
<reference evidence="9 10" key="1">
    <citation type="submission" date="2018-11" db="EMBL/GenBank/DDBJ databases">
        <title>Draft genome sequence of Gordonia sp. RS15-1S isolated from rice stems.</title>
        <authorList>
            <person name="Muangham S."/>
        </authorList>
    </citation>
    <scope>NUCLEOTIDE SEQUENCE [LARGE SCALE GENOMIC DNA]</scope>
    <source>
        <strain evidence="9 10">RS15-1S</strain>
    </source>
</reference>
<dbReference type="Pfam" id="PF01083">
    <property type="entry name" value="Cutinase"/>
    <property type="match status" value="1"/>
</dbReference>
<dbReference type="InterPro" id="IPR043580">
    <property type="entry name" value="CUTINASE_1"/>
</dbReference>
<evidence type="ECO:0000256" key="1">
    <source>
        <dbReference type="ARBA" id="ARBA00004613"/>
    </source>
</evidence>
<keyword evidence="4 8" id="KW-0964">Secreted</keyword>
<keyword evidence="3 8" id="KW-0719">Serine esterase</keyword>
<dbReference type="Proteomes" id="UP000267536">
    <property type="component" value="Unassembled WGS sequence"/>
</dbReference>
<name>A0A3N4GVK7_9ACTN</name>
<comment type="subcellular location">
    <subcellularLocation>
        <location evidence="1 8">Secreted</location>
    </subcellularLocation>
</comment>
<evidence type="ECO:0000256" key="8">
    <source>
        <dbReference type="RuleBase" id="RU361263"/>
    </source>
</evidence>
<dbReference type="GO" id="GO:0005576">
    <property type="term" value="C:extracellular region"/>
    <property type="evidence" value="ECO:0007669"/>
    <property type="project" value="UniProtKB-SubCell"/>
</dbReference>
<proteinExistence type="inferred from homology"/>
<dbReference type="RefSeq" id="WP_123926866.1">
    <property type="nucleotide sequence ID" value="NZ_JBPSDP010000004.1"/>
</dbReference>
<evidence type="ECO:0000313" key="10">
    <source>
        <dbReference type="Proteomes" id="UP000267536"/>
    </source>
</evidence>
<evidence type="ECO:0000256" key="2">
    <source>
        <dbReference type="ARBA" id="ARBA00007534"/>
    </source>
</evidence>
<dbReference type="AlphaFoldDB" id="A0A3N4GVK7"/>
<evidence type="ECO:0000256" key="5">
    <source>
        <dbReference type="ARBA" id="ARBA00022729"/>
    </source>
</evidence>
<evidence type="ECO:0000256" key="3">
    <source>
        <dbReference type="ARBA" id="ARBA00022487"/>
    </source>
</evidence>
<gene>
    <name evidence="9" type="ORF">EF294_06205</name>
</gene>
<dbReference type="PANTHER" id="PTHR33630">
    <property type="entry name" value="CUTINASE RV1984C-RELATED-RELATED"/>
    <property type="match status" value="1"/>
</dbReference>
<dbReference type="EMBL" id="RKMH01000004">
    <property type="protein sequence ID" value="RPA64928.1"/>
    <property type="molecule type" value="Genomic_DNA"/>
</dbReference>
<keyword evidence="10" id="KW-1185">Reference proteome</keyword>
<comment type="similarity">
    <text evidence="2 8">Belongs to the cutinase family.</text>
</comment>
<feature type="signal peptide" evidence="8">
    <location>
        <begin position="1"/>
        <end position="26"/>
    </location>
</feature>
<dbReference type="PROSITE" id="PS00155">
    <property type="entry name" value="CUTINASE_1"/>
    <property type="match status" value="1"/>
</dbReference>
<comment type="function">
    <text evidence="8">Catalyzes the hydrolysis of complex carboxylic polyesters found in the cell wall of plants. Degrades cutin, a macromolecule that forms the structure of the plant cuticle.</text>
</comment>
<evidence type="ECO:0000256" key="6">
    <source>
        <dbReference type="ARBA" id="ARBA00022801"/>
    </source>
</evidence>